<evidence type="ECO:0000256" key="2">
    <source>
        <dbReference type="SAM" id="MobiDB-lite"/>
    </source>
</evidence>
<dbReference type="PANTHER" id="PTHR13886:SF7">
    <property type="entry name" value="C-JUN-AMINO-TERMINAL KINASE-INTERACTING PROTEIN 4-LIKE ISOFORM X1"/>
    <property type="match status" value="1"/>
</dbReference>
<dbReference type="WBParaSite" id="ECPE_0001651501-mRNA-1">
    <property type="protein sequence ID" value="ECPE_0001651501-mRNA-1"/>
    <property type="gene ID" value="ECPE_0001651501"/>
</dbReference>
<dbReference type="GO" id="GO:0030159">
    <property type="term" value="F:signaling receptor complex adaptor activity"/>
    <property type="evidence" value="ECO:0007669"/>
    <property type="project" value="TreeGrafter"/>
</dbReference>
<proteinExistence type="predicted"/>
<dbReference type="AlphaFoldDB" id="A0A183BB87"/>
<dbReference type="PROSITE" id="PS51776">
    <property type="entry name" value="RH1"/>
    <property type="match status" value="1"/>
</dbReference>
<keyword evidence="1" id="KW-0175">Coiled coil</keyword>
<dbReference type="OrthoDB" id="10256043at2759"/>
<name>A0A183BB87_9TREM</name>
<protein>
    <submittedName>
        <fullName evidence="6">RH1 domain-containing protein</fullName>
    </submittedName>
</protein>
<evidence type="ECO:0000313" key="5">
    <source>
        <dbReference type="Proteomes" id="UP000272942"/>
    </source>
</evidence>
<evidence type="ECO:0000313" key="4">
    <source>
        <dbReference type="EMBL" id="VDP93744.1"/>
    </source>
</evidence>
<feature type="coiled-coil region" evidence="1">
    <location>
        <begin position="72"/>
        <end position="166"/>
    </location>
</feature>
<dbReference type="Proteomes" id="UP000272942">
    <property type="component" value="Unassembled WGS sequence"/>
</dbReference>
<dbReference type="GO" id="GO:0008432">
    <property type="term" value="F:JUN kinase binding"/>
    <property type="evidence" value="ECO:0007669"/>
    <property type="project" value="TreeGrafter"/>
</dbReference>
<dbReference type="EMBL" id="UZAN01064498">
    <property type="protein sequence ID" value="VDP93744.1"/>
    <property type="molecule type" value="Genomic_DNA"/>
</dbReference>
<dbReference type="Pfam" id="PF09744">
    <property type="entry name" value="RH1"/>
    <property type="match status" value="1"/>
</dbReference>
<reference evidence="4 5" key="2">
    <citation type="submission" date="2018-11" db="EMBL/GenBank/DDBJ databases">
        <authorList>
            <consortium name="Pathogen Informatics"/>
        </authorList>
    </citation>
    <scope>NUCLEOTIDE SEQUENCE [LARGE SCALE GENOMIC DNA]</scope>
    <source>
        <strain evidence="4 5">Egypt</strain>
    </source>
</reference>
<dbReference type="GO" id="GO:0005737">
    <property type="term" value="C:cytoplasm"/>
    <property type="evidence" value="ECO:0007669"/>
    <property type="project" value="TreeGrafter"/>
</dbReference>
<dbReference type="GO" id="GO:0005078">
    <property type="term" value="F:MAP-kinase scaffold activity"/>
    <property type="evidence" value="ECO:0007669"/>
    <property type="project" value="InterPro"/>
</dbReference>
<evidence type="ECO:0000256" key="1">
    <source>
        <dbReference type="SAM" id="Coils"/>
    </source>
</evidence>
<keyword evidence="5" id="KW-1185">Reference proteome</keyword>
<organism evidence="6">
    <name type="scientific">Echinostoma caproni</name>
    <dbReference type="NCBI Taxonomy" id="27848"/>
    <lineage>
        <taxon>Eukaryota</taxon>
        <taxon>Metazoa</taxon>
        <taxon>Spiralia</taxon>
        <taxon>Lophotrochozoa</taxon>
        <taxon>Platyhelminthes</taxon>
        <taxon>Trematoda</taxon>
        <taxon>Digenea</taxon>
        <taxon>Plagiorchiida</taxon>
        <taxon>Echinostomata</taxon>
        <taxon>Echinostomatoidea</taxon>
        <taxon>Echinostomatidae</taxon>
        <taxon>Echinostoma</taxon>
    </lineage>
</organism>
<sequence length="285" mass="33267">MEYGHSFNQPPDHRGRTTTISEELSSHAEPICTKIPSLANDIYRECKSLIATYGDRFLHNLMPLIVTALENLESVHTERDELQLKLAVLKDDHRHLMNEYEREKTNRKSAEANNLRLEDDIEEERKVFQTKLSEMEATLRVCELKLRNSSEQVARAEEKEVEWTKKYNDLHDRYTALVRSYAEYTERTRWFAHQKSESHAVSTDQFVPTASESRPPVLGALDGTYNRFHSSVSPYDPAFDSQRLIMSRSQFDLLQGQAFETERQRIMRNILETTPELQDTDNLRS</sequence>
<dbReference type="PANTHER" id="PTHR13886">
    <property type="entry name" value="JNK/SAPK-ASSOCIATED PROTEIN"/>
    <property type="match status" value="1"/>
</dbReference>
<dbReference type="GO" id="GO:0016192">
    <property type="term" value="P:vesicle-mediated transport"/>
    <property type="evidence" value="ECO:0007669"/>
    <property type="project" value="TreeGrafter"/>
</dbReference>
<accession>A0A183BB87</accession>
<dbReference type="InterPro" id="IPR039911">
    <property type="entry name" value="JIP3/JIP4"/>
</dbReference>
<gene>
    <name evidence="4" type="ORF">ECPE_LOCUS16472</name>
</gene>
<evidence type="ECO:0000313" key="6">
    <source>
        <dbReference type="WBParaSite" id="ECPE_0001651501-mRNA-1"/>
    </source>
</evidence>
<dbReference type="GO" id="GO:0019894">
    <property type="term" value="F:kinesin binding"/>
    <property type="evidence" value="ECO:0007669"/>
    <property type="project" value="TreeGrafter"/>
</dbReference>
<feature type="domain" description="RH1" evidence="3">
    <location>
        <begin position="18"/>
        <end position="106"/>
    </location>
</feature>
<reference evidence="6" key="1">
    <citation type="submission" date="2016-06" db="UniProtKB">
        <authorList>
            <consortium name="WormBaseParasite"/>
        </authorList>
    </citation>
    <scope>IDENTIFICATION</scope>
</reference>
<evidence type="ECO:0000259" key="3">
    <source>
        <dbReference type="PROSITE" id="PS51776"/>
    </source>
</evidence>
<feature type="region of interest" description="Disordered" evidence="2">
    <location>
        <begin position="1"/>
        <end position="25"/>
    </location>
</feature>
<dbReference type="InterPro" id="IPR034743">
    <property type="entry name" value="RH1"/>
</dbReference>